<gene>
    <name evidence="1" type="ORF">STSP_02890</name>
</gene>
<dbReference type="STRING" id="1716141.STSP_02890"/>
<organism evidence="1 2">
    <name type="scientific">Streptomyces jeddahensis</name>
    <dbReference type="NCBI Taxonomy" id="1716141"/>
    <lineage>
        <taxon>Bacteria</taxon>
        <taxon>Bacillati</taxon>
        <taxon>Actinomycetota</taxon>
        <taxon>Actinomycetes</taxon>
        <taxon>Kitasatosporales</taxon>
        <taxon>Streptomycetaceae</taxon>
        <taxon>Streptomyces</taxon>
    </lineage>
</organism>
<protein>
    <submittedName>
        <fullName evidence="1">Uncharacterized protein</fullName>
    </submittedName>
</protein>
<dbReference type="PATRIC" id="fig|1716141.3.peg.306"/>
<dbReference type="RefSeq" id="WP_067270896.1">
    <property type="nucleotide sequence ID" value="NZ_LOHS01000020.1"/>
</dbReference>
<dbReference type="EMBL" id="LOHS01000020">
    <property type="protein sequence ID" value="OAH16326.1"/>
    <property type="molecule type" value="Genomic_DNA"/>
</dbReference>
<comment type="caution">
    <text evidence="1">The sequence shown here is derived from an EMBL/GenBank/DDBJ whole genome shotgun (WGS) entry which is preliminary data.</text>
</comment>
<sequence length="166" mass="18259">MVEAAHNQALRALAVAFYDPRQADDEIDLAHQLLANLDLSATTVNAAIATLIRDAGNPALDDRIHNLRAELDIAGLTSVIPTLELAAAFHRAVLDDHDALAATLSRLREQTQNGDYAYYVDIAHYMADLPLSHVSGARWLDGEPTTRQRWRALATARRNHLGLDHP</sequence>
<keyword evidence="2" id="KW-1185">Reference proteome</keyword>
<name>A0A177HZV8_9ACTN</name>
<reference evidence="1 2" key="1">
    <citation type="submission" date="2015-12" db="EMBL/GenBank/DDBJ databases">
        <title>Genome sequence of Streptomyces sp. G25.</title>
        <authorList>
            <person name="Poehlein A."/>
            <person name="Roettig A."/>
            <person name="Hiessl S."/>
            <person name="Hauschild P."/>
            <person name="Schauer J."/>
            <person name="Madkour M.H."/>
            <person name="Al-Ansari A.M."/>
            <person name="Almakishah N.H."/>
            <person name="Steinbuechel A."/>
            <person name="Daniel R."/>
        </authorList>
    </citation>
    <scope>NUCLEOTIDE SEQUENCE [LARGE SCALE GENOMIC DNA]</scope>
    <source>
        <strain evidence="2">G25(2015)</strain>
    </source>
</reference>
<evidence type="ECO:0000313" key="2">
    <source>
        <dbReference type="Proteomes" id="UP000077381"/>
    </source>
</evidence>
<evidence type="ECO:0000313" key="1">
    <source>
        <dbReference type="EMBL" id="OAH16326.1"/>
    </source>
</evidence>
<dbReference type="Proteomes" id="UP000077381">
    <property type="component" value="Unassembled WGS sequence"/>
</dbReference>
<accession>A0A177HZV8</accession>
<proteinExistence type="predicted"/>
<dbReference type="AlphaFoldDB" id="A0A177HZV8"/>
<dbReference type="OrthoDB" id="4249214at2"/>